<proteinExistence type="predicted"/>
<feature type="transmembrane region" description="Helical" evidence="9">
    <location>
        <begin position="64"/>
        <end position="81"/>
    </location>
</feature>
<comment type="caution">
    <text evidence="11">The sequence shown here is derived from an EMBL/GenBank/DDBJ whole genome shotgun (WGS) entry which is preliminary data.</text>
</comment>
<feature type="transmembrane region" description="Helical" evidence="9">
    <location>
        <begin position="317"/>
        <end position="336"/>
    </location>
</feature>
<keyword evidence="6 9" id="KW-1133">Transmembrane helix</keyword>
<dbReference type="OrthoDB" id="9810860at2"/>
<feature type="domain" description="Cation/H+ exchanger transmembrane" evidence="10">
    <location>
        <begin position="17"/>
        <end position="429"/>
    </location>
</feature>
<accession>A0A158DZC2</accession>
<evidence type="ECO:0000256" key="3">
    <source>
        <dbReference type="ARBA" id="ARBA00022449"/>
    </source>
</evidence>
<dbReference type="InterPro" id="IPR006153">
    <property type="entry name" value="Cation/H_exchanger_TM"/>
</dbReference>
<reference evidence="11" key="1">
    <citation type="submission" date="2016-01" db="EMBL/GenBank/DDBJ databases">
        <authorList>
            <person name="Peeters C."/>
        </authorList>
    </citation>
    <scope>NUCLEOTIDE SEQUENCE [LARGE SCALE GENOMIC DNA]</scope>
    <source>
        <strain evidence="11">LMG 29323</strain>
    </source>
</reference>
<keyword evidence="5 9" id="KW-0812">Transmembrane</keyword>
<evidence type="ECO:0000256" key="6">
    <source>
        <dbReference type="ARBA" id="ARBA00022989"/>
    </source>
</evidence>
<dbReference type="Gene3D" id="1.20.1530.20">
    <property type="match status" value="1"/>
</dbReference>
<feature type="transmembrane region" description="Helical" evidence="9">
    <location>
        <begin position="93"/>
        <end position="116"/>
    </location>
</feature>
<dbReference type="AlphaFoldDB" id="A0A158DZC2"/>
<feature type="transmembrane region" description="Helical" evidence="9">
    <location>
        <begin position="342"/>
        <end position="362"/>
    </location>
</feature>
<evidence type="ECO:0000313" key="11">
    <source>
        <dbReference type="EMBL" id="SAK99918.1"/>
    </source>
</evidence>
<dbReference type="EMBL" id="FCOE02000055">
    <property type="protein sequence ID" value="SAK99918.1"/>
    <property type="molecule type" value="Genomic_DNA"/>
</dbReference>
<dbReference type="InterPro" id="IPR038770">
    <property type="entry name" value="Na+/solute_symporter_sf"/>
</dbReference>
<dbReference type="Proteomes" id="UP000054911">
    <property type="component" value="Unassembled WGS sequence"/>
</dbReference>
<dbReference type="PANTHER" id="PTHR32507:SF8">
    <property type="entry name" value="CNH1P"/>
    <property type="match status" value="1"/>
</dbReference>
<dbReference type="Pfam" id="PF00999">
    <property type="entry name" value="Na_H_Exchanger"/>
    <property type="match status" value="1"/>
</dbReference>
<evidence type="ECO:0000259" key="10">
    <source>
        <dbReference type="Pfam" id="PF00999"/>
    </source>
</evidence>
<keyword evidence="8 9" id="KW-0472">Membrane</keyword>
<dbReference type="GO" id="GO:1902600">
    <property type="term" value="P:proton transmembrane transport"/>
    <property type="evidence" value="ECO:0007669"/>
    <property type="project" value="InterPro"/>
</dbReference>
<evidence type="ECO:0000256" key="1">
    <source>
        <dbReference type="ARBA" id="ARBA00004651"/>
    </source>
</evidence>
<keyword evidence="7" id="KW-0406">Ion transport</keyword>
<evidence type="ECO:0000256" key="7">
    <source>
        <dbReference type="ARBA" id="ARBA00023065"/>
    </source>
</evidence>
<feature type="transmembrane region" description="Helical" evidence="9">
    <location>
        <begin position="238"/>
        <end position="264"/>
    </location>
</feature>
<keyword evidence="2" id="KW-0813">Transport</keyword>
<gene>
    <name evidence="11" type="ORF">AWB80_07751</name>
</gene>
<feature type="transmembrane region" description="Helical" evidence="9">
    <location>
        <begin position="403"/>
        <end position="431"/>
    </location>
</feature>
<evidence type="ECO:0000256" key="5">
    <source>
        <dbReference type="ARBA" id="ARBA00022692"/>
    </source>
</evidence>
<evidence type="ECO:0000256" key="2">
    <source>
        <dbReference type="ARBA" id="ARBA00022448"/>
    </source>
</evidence>
<keyword evidence="3" id="KW-0050">Antiport</keyword>
<name>A0A158DZC2_9BURK</name>
<comment type="subcellular location">
    <subcellularLocation>
        <location evidence="1">Cell membrane</location>
        <topology evidence="1">Multi-pass membrane protein</topology>
    </subcellularLocation>
</comment>
<evidence type="ECO:0000313" key="12">
    <source>
        <dbReference type="Proteomes" id="UP000054911"/>
    </source>
</evidence>
<feature type="transmembrane region" description="Helical" evidence="9">
    <location>
        <begin position="374"/>
        <end position="391"/>
    </location>
</feature>
<evidence type="ECO:0000256" key="8">
    <source>
        <dbReference type="ARBA" id="ARBA00023136"/>
    </source>
</evidence>
<dbReference type="PANTHER" id="PTHR32507">
    <property type="entry name" value="NA(+)/H(+) ANTIPORTER 1"/>
    <property type="match status" value="1"/>
</dbReference>
<dbReference type="GO" id="GO:0015297">
    <property type="term" value="F:antiporter activity"/>
    <property type="evidence" value="ECO:0007669"/>
    <property type="project" value="UniProtKB-KW"/>
</dbReference>
<protein>
    <submittedName>
        <fullName evidence="11">Sodium/hydrogen exchanger</fullName>
    </submittedName>
</protein>
<organism evidence="11 12">
    <name type="scientific">Caballeronia pedi</name>
    <dbReference type="NCBI Taxonomy" id="1777141"/>
    <lineage>
        <taxon>Bacteria</taxon>
        <taxon>Pseudomonadati</taxon>
        <taxon>Pseudomonadota</taxon>
        <taxon>Betaproteobacteria</taxon>
        <taxon>Burkholderiales</taxon>
        <taxon>Burkholderiaceae</taxon>
        <taxon>Caballeronia</taxon>
    </lineage>
</organism>
<keyword evidence="4" id="KW-1003">Cell membrane</keyword>
<evidence type="ECO:0000256" key="4">
    <source>
        <dbReference type="ARBA" id="ARBA00022475"/>
    </source>
</evidence>
<feature type="transmembrane region" description="Helical" evidence="9">
    <location>
        <begin position="6"/>
        <end position="26"/>
    </location>
</feature>
<feature type="transmembrane region" description="Helical" evidence="9">
    <location>
        <begin position="33"/>
        <end position="52"/>
    </location>
</feature>
<dbReference type="STRING" id="1777141.AWB80_07751"/>
<evidence type="ECO:0000256" key="9">
    <source>
        <dbReference type="SAM" id="Phobius"/>
    </source>
</evidence>
<dbReference type="GO" id="GO:0005886">
    <property type="term" value="C:plasma membrane"/>
    <property type="evidence" value="ECO:0007669"/>
    <property type="project" value="UniProtKB-SubCell"/>
</dbReference>
<dbReference type="RefSeq" id="WP_061179945.1">
    <property type="nucleotide sequence ID" value="NZ_FCOE02000055.1"/>
</dbReference>
<keyword evidence="12" id="KW-1185">Reference proteome</keyword>
<sequence>MFEEAIWFLVIGALLVLMAVARGLIARLPLTGAMVYLIAGVALGPAGVGMLNPDIEGNLRLLRILTEAGLVVSLFAIGMYLRVPLSDRLWALTLRLVGPAMIVTIALLYVAAHFGLGLPSSQSLLLAAILAPTDPVLANELRVKEAGDDEQLRFALSSEGGSNDGAAYPVVLLGLALCANPSAHTSMPWTFVASVVWGIVSALGIGWAFGAGVVILVTKLRTRYEQALGLEGFFALGLMALSYGCALLAHGYAFIAVFAAGVALRREELKATGDMLPTEALESVERGEREEAAKDPDLAHAYMAETMMAFAVEFERLVEFALMLLIGSLVSAHWRALLDWRVIWPVLFLLFVARPLATTISLVGSSLDRPQRWLVGWLGIRGVGAFYYLLFSLESAGKDQLKAIAPIVLGSIVLSVVLHGASATTLLKWYFSRK</sequence>
<feature type="transmembrane region" description="Helical" evidence="9">
    <location>
        <begin position="195"/>
        <end position="218"/>
    </location>
</feature>